<evidence type="ECO:0000313" key="2">
    <source>
        <dbReference type="Proteomes" id="UP000464624"/>
    </source>
</evidence>
<name>A0AAD1H3Q2_MYCXE</name>
<proteinExistence type="predicted"/>
<dbReference type="EMBL" id="AP022314">
    <property type="protein sequence ID" value="BBU23822.1"/>
    <property type="molecule type" value="Genomic_DNA"/>
</dbReference>
<gene>
    <name evidence="1" type="ORF">MYXE_36120</name>
</gene>
<evidence type="ECO:0000313" key="1">
    <source>
        <dbReference type="EMBL" id="BBU23822.1"/>
    </source>
</evidence>
<reference evidence="1 2" key="1">
    <citation type="submission" date="2019-12" db="EMBL/GenBank/DDBJ databases">
        <title>Complete genome sequence of Mycolicibacterium xenopi str. JCM15661T.</title>
        <authorList>
            <person name="Yoshida M."/>
            <person name="Fukano H."/>
            <person name="Asakura T."/>
            <person name="Hoshino Y."/>
        </authorList>
    </citation>
    <scope>NUCLEOTIDE SEQUENCE [LARGE SCALE GENOMIC DNA]</scope>
    <source>
        <strain evidence="1 2">JCM 15661T</strain>
    </source>
</reference>
<dbReference type="AlphaFoldDB" id="A0AAD1H3Q2"/>
<protein>
    <submittedName>
        <fullName evidence="1">Uncharacterized protein</fullName>
    </submittedName>
</protein>
<organism evidence="1 2">
    <name type="scientific">Mycobacterium xenopi</name>
    <dbReference type="NCBI Taxonomy" id="1789"/>
    <lineage>
        <taxon>Bacteria</taxon>
        <taxon>Bacillati</taxon>
        <taxon>Actinomycetota</taxon>
        <taxon>Actinomycetes</taxon>
        <taxon>Mycobacteriales</taxon>
        <taxon>Mycobacteriaceae</taxon>
        <taxon>Mycobacterium</taxon>
    </lineage>
</organism>
<dbReference type="Proteomes" id="UP000464624">
    <property type="component" value="Chromosome"/>
</dbReference>
<accession>A0AAD1H3Q2</accession>
<dbReference type="RefSeq" id="WP_139821177.1">
    <property type="nucleotide sequence ID" value="NZ_AP022314.1"/>
</dbReference>
<sequence length="71" mass="8132">MLVDQFWWWLAPTLFTSRRGKARTKTSAERLMRRAGFRSPQWHSLYAVIIKAVTATKPNSRQSTGPAVLSL</sequence>
<dbReference type="KEGG" id="mxe:MYXE_36120"/>